<keyword evidence="5 9" id="KW-0548">Nucleotidyltransferase</keyword>
<evidence type="ECO:0000256" key="4">
    <source>
        <dbReference type="ARBA" id="ARBA00022679"/>
    </source>
</evidence>
<dbReference type="AlphaFoldDB" id="A0A3A4NZV6"/>
<dbReference type="CDD" id="cd04472">
    <property type="entry name" value="S1_PNPase"/>
    <property type="match status" value="1"/>
</dbReference>
<dbReference type="Gene3D" id="2.40.50.140">
    <property type="entry name" value="Nucleic acid-binding proteins"/>
    <property type="match status" value="1"/>
</dbReference>
<dbReference type="GO" id="GO:0006402">
    <property type="term" value="P:mRNA catabolic process"/>
    <property type="evidence" value="ECO:0007669"/>
    <property type="project" value="UniProtKB-UniRule"/>
</dbReference>
<comment type="caution">
    <text evidence="11">The sequence shown here is derived from an EMBL/GenBank/DDBJ whole genome shotgun (WGS) entry which is preliminary data.</text>
</comment>
<dbReference type="CDD" id="cd02393">
    <property type="entry name" value="KH-I_PNPase"/>
    <property type="match status" value="1"/>
</dbReference>
<evidence type="ECO:0000256" key="7">
    <source>
        <dbReference type="ARBA" id="ARBA00022842"/>
    </source>
</evidence>
<feature type="domain" description="S1 motif" evidence="10">
    <location>
        <begin position="619"/>
        <end position="687"/>
    </location>
</feature>
<feature type="binding site" evidence="9">
    <location>
        <position position="489"/>
    </location>
    <ligand>
        <name>Mg(2+)</name>
        <dbReference type="ChEBI" id="CHEBI:18420"/>
    </ligand>
</feature>
<dbReference type="InterPro" id="IPR015848">
    <property type="entry name" value="PNPase_PH_RNA-bd_bac/org-type"/>
</dbReference>
<evidence type="ECO:0000259" key="10">
    <source>
        <dbReference type="PROSITE" id="PS50126"/>
    </source>
</evidence>
<evidence type="ECO:0000313" key="11">
    <source>
        <dbReference type="EMBL" id="RJP22640.1"/>
    </source>
</evidence>
<dbReference type="InterPro" id="IPR036612">
    <property type="entry name" value="KH_dom_type_1_sf"/>
</dbReference>
<comment type="similarity">
    <text evidence="2 9">Belongs to the polyribonucleotide nucleotidyltransferase family.</text>
</comment>
<proteinExistence type="inferred from homology"/>
<comment type="function">
    <text evidence="9">Involved in mRNA degradation. Catalyzes the phosphorolysis of single-stranded polyribonucleotides processively in the 3'- to 5'-direction.</text>
</comment>
<dbReference type="SUPFAM" id="SSF55666">
    <property type="entry name" value="Ribonuclease PH domain 2-like"/>
    <property type="match status" value="2"/>
</dbReference>
<dbReference type="GO" id="GO:0006396">
    <property type="term" value="P:RNA processing"/>
    <property type="evidence" value="ECO:0007669"/>
    <property type="project" value="InterPro"/>
</dbReference>
<dbReference type="InterPro" id="IPR020568">
    <property type="entry name" value="Ribosomal_Su5_D2-typ_SF"/>
</dbReference>
<dbReference type="InterPro" id="IPR001247">
    <property type="entry name" value="ExoRNase_PH_dom1"/>
</dbReference>
<name>A0A3A4NZV6_ABYX5</name>
<dbReference type="Pfam" id="PF03725">
    <property type="entry name" value="RNase_PH_C"/>
    <property type="match status" value="1"/>
</dbReference>
<keyword evidence="7 9" id="KW-0460">Magnesium</keyword>
<keyword evidence="4 9" id="KW-0808">Transferase</keyword>
<feature type="binding site" evidence="9">
    <location>
        <position position="483"/>
    </location>
    <ligand>
        <name>Mg(2+)</name>
        <dbReference type="ChEBI" id="CHEBI:18420"/>
    </ligand>
</feature>
<dbReference type="Gene3D" id="3.30.1370.10">
    <property type="entry name" value="K Homology domain, type 1"/>
    <property type="match status" value="1"/>
</dbReference>
<evidence type="ECO:0000313" key="12">
    <source>
        <dbReference type="Proteomes" id="UP000265882"/>
    </source>
</evidence>
<comment type="subcellular location">
    <subcellularLocation>
        <location evidence="1 9">Cytoplasm</location>
    </subcellularLocation>
</comment>
<dbReference type="PROSITE" id="PS50126">
    <property type="entry name" value="S1"/>
    <property type="match status" value="1"/>
</dbReference>
<keyword evidence="3 9" id="KW-0963">Cytoplasm</keyword>
<reference evidence="11 12" key="1">
    <citation type="journal article" date="2017" name="ISME J.">
        <title>Energy and carbon metabolisms in a deep terrestrial subsurface fluid microbial community.</title>
        <authorList>
            <person name="Momper L."/>
            <person name="Jungbluth S.P."/>
            <person name="Lee M.D."/>
            <person name="Amend J.P."/>
        </authorList>
    </citation>
    <scope>NUCLEOTIDE SEQUENCE [LARGE SCALE GENOMIC DNA]</scope>
    <source>
        <strain evidence="11">SURF_5</strain>
    </source>
</reference>
<dbReference type="GO" id="GO:0000175">
    <property type="term" value="F:3'-5'-RNA exonuclease activity"/>
    <property type="evidence" value="ECO:0007669"/>
    <property type="project" value="TreeGrafter"/>
</dbReference>
<dbReference type="GO" id="GO:0003723">
    <property type="term" value="F:RNA binding"/>
    <property type="evidence" value="ECO:0007669"/>
    <property type="project" value="UniProtKB-UniRule"/>
</dbReference>
<dbReference type="InterPro" id="IPR004087">
    <property type="entry name" value="KH_dom"/>
</dbReference>
<dbReference type="PIRSF" id="PIRSF005499">
    <property type="entry name" value="PNPase"/>
    <property type="match status" value="1"/>
</dbReference>
<dbReference type="InterPro" id="IPR036345">
    <property type="entry name" value="ExoRNase_PH_dom2_sf"/>
</dbReference>
<dbReference type="InterPro" id="IPR015847">
    <property type="entry name" value="ExoRNase_PH_dom2"/>
</dbReference>
<dbReference type="GO" id="GO:0000287">
    <property type="term" value="F:magnesium ion binding"/>
    <property type="evidence" value="ECO:0007669"/>
    <property type="project" value="UniProtKB-UniRule"/>
</dbReference>
<dbReference type="PANTHER" id="PTHR11252">
    <property type="entry name" value="POLYRIBONUCLEOTIDE NUCLEOTIDYLTRANSFERASE"/>
    <property type="match status" value="1"/>
</dbReference>
<dbReference type="SUPFAM" id="SSF54791">
    <property type="entry name" value="Eukaryotic type KH-domain (KH-domain type I)"/>
    <property type="match status" value="1"/>
</dbReference>
<dbReference type="FunFam" id="3.30.230.70:FF:000001">
    <property type="entry name" value="Polyribonucleotide nucleotidyltransferase"/>
    <property type="match status" value="1"/>
</dbReference>
<evidence type="ECO:0000256" key="6">
    <source>
        <dbReference type="ARBA" id="ARBA00022723"/>
    </source>
</evidence>
<dbReference type="GO" id="GO:0005829">
    <property type="term" value="C:cytosol"/>
    <property type="evidence" value="ECO:0007669"/>
    <property type="project" value="TreeGrafter"/>
</dbReference>
<dbReference type="Proteomes" id="UP000265882">
    <property type="component" value="Unassembled WGS sequence"/>
</dbReference>
<dbReference type="InterPro" id="IPR027408">
    <property type="entry name" value="PNPase/RNase_PH_dom_sf"/>
</dbReference>
<dbReference type="EC" id="2.7.7.8" evidence="9"/>
<dbReference type="Pfam" id="PF00575">
    <property type="entry name" value="S1"/>
    <property type="match status" value="1"/>
</dbReference>
<protein>
    <recommendedName>
        <fullName evidence="9">Polyribonucleotide nucleotidyltransferase</fullName>
        <ecNumber evidence="9">2.7.7.8</ecNumber>
    </recommendedName>
    <alternativeName>
        <fullName evidence="9">Polynucleotide phosphorylase</fullName>
        <shortName evidence="9">PNPase</shortName>
    </alternativeName>
</protein>
<evidence type="ECO:0000256" key="2">
    <source>
        <dbReference type="ARBA" id="ARBA00007404"/>
    </source>
</evidence>
<dbReference type="Pfam" id="PF01138">
    <property type="entry name" value="RNase_PH"/>
    <property type="match status" value="2"/>
</dbReference>
<dbReference type="InterPro" id="IPR003029">
    <property type="entry name" value="S1_domain"/>
</dbReference>
<dbReference type="PANTHER" id="PTHR11252:SF0">
    <property type="entry name" value="POLYRIBONUCLEOTIDE NUCLEOTIDYLTRANSFERASE 1, MITOCHONDRIAL"/>
    <property type="match status" value="1"/>
</dbReference>
<dbReference type="InterPro" id="IPR012340">
    <property type="entry name" value="NA-bd_OB-fold"/>
</dbReference>
<sequence length="697" mass="76254">MTERTQTKLGKHDLILETGRMAKQADGAVTVFYGDTAVLVTVVASPDVREGIDFLPLTVDYREKTYAAGKIPGGFFKREGRPSEKETLTSRLIDRPLRPLFPDGWIRETQIMATVISHDQQNDPDVLSIVGASAALAVSQIPFTRLVGAVRVGRINGEFAANPTQEDLEQSDIDIVVAGTKNAILMVEGGAKEVDEETMLAALEFGHQMLKDTIKIQEELVGRCGKFKSPQPQVTLDQGIVDQVRSLAIARLNEVLRIADKQKRQEQTLAVLEEITKQFQDASEDQLKQVNAAFHDLEKGLMRKMILEEKVRADGRGPTQIRPITCEIGILPRVHGSALFTRGETQALVATTLGTSTDEQIMDELFGEYKKTFMLHYNFPPFSVGEVKPIRGPGRREIGHGALAERSITSMMPTFEAFPYTIRVVSDILESNGSSSMATVCGATLSLMDAGVPIKAPVAGIAMGLVQEGDQAVILSDILGVEDHLGDMDFKVAGSKTGITGFQLDVKTEGLDLGTLSKALEQAREGRIFILDKMLEAIAQPRAEISRHAPKIIHMRIDPEKIRDVIGPGGRIIRSIVSETGAEINVEDDGRVLIAAVNPESGEKAYNMIRALVEEVEVGKIYTGKVKRVLKFGAFVEILPGKEGLVHISELSDKRVHKVEDVLNEGDTVTVKCIEIDRQNRINLSKRAADKELGVGV</sequence>
<dbReference type="CDD" id="cd11364">
    <property type="entry name" value="RNase_PH_PNPase_2"/>
    <property type="match status" value="1"/>
</dbReference>
<dbReference type="PROSITE" id="PS50084">
    <property type="entry name" value="KH_TYPE_1"/>
    <property type="match status" value="1"/>
</dbReference>
<dbReference type="EMBL" id="QZKU01000055">
    <property type="protein sequence ID" value="RJP22640.1"/>
    <property type="molecule type" value="Genomic_DNA"/>
</dbReference>
<dbReference type="FunFam" id="3.30.230.70:FF:000002">
    <property type="entry name" value="Polyribonucleotide nucleotidyltransferase"/>
    <property type="match status" value="1"/>
</dbReference>
<dbReference type="HAMAP" id="MF_01595">
    <property type="entry name" value="PNPase"/>
    <property type="match status" value="1"/>
</dbReference>
<dbReference type="NCBIfam" id="NF008805">
    <property type="entry name" value="PRK11824.1"/>
    <property type="match status" value="1"/>
</dbReference>
<accession>A0A3A4NZV6</accession>
<evidence type="ECO:0000256" key="3">
    <source>
        <dbReference type="ARBA" id="ARBA00022490"/>
    </source>
</evidence>
<keyword evidence="6 9" id="KW-0479">Metal-binding</keyword>
<dbReference type="Pfam" id="PF03726">
    <property type="entry name" value="PNPase"/>
    <property type="match status" value="1"/>
</dbReference>
<dbReference type="NCBIfam" id="TIGR03591">
    <property type="entry name" value="polynuc_phos"/>
    <property type="match status" value="1"/>
</dbReference>
<dbReference type="Pfam" id="PF00013">
    <property type="entry name" value="KH_1"/>
    <property type="match status" value="1"/>
</dbReference>
<dbReference type="GO" id="GO:0004654">
    <property type="term" value="F:polyribonucleotide nucleotidyltransferase activity"/>
    <property type="evidence" value="ECO:0007669"/>
    <property type="project" value="UniProtKB-UniRule"/>
</dbReference>
<evidence type="ECO:0000256" key="1">
    <source>
        <dbReference type="ARBA" id="ARBA00004496"/>
    </source>
</evidence>
<dbReference type="SMART" id="SM00316">
    <property type="entry name" value="S1"/>
    <property type="match status" value="1"/>
</dbReference>
<dbReference type="Gene3D" id="3.30.230.70">
    <property type="entry name" value="GHMP Kinase, N-terminal domain"/>
    <property type="match status" value="2"/>
</dbReference>
<comment type="cofactor">
    <cofactor evidence="9">
        <name>Mg(2+)</name>
        <dbReference type="ChEBI" id="CHEBI:18420"/>
    </cofactor>
</comment>
<dbReference type="SMART" id="SM00322">
    <property type="entry name" value="KH"/>
    <property type="match status" value="1"/>
</dbReference>
<dbReference type="InterPro" id="IPR004088">
    <property type="entry name" value="KH_dom_type_1"/>
</dbReference>
<gene>
    <name evidence="9 11" type="primary">pnp</name>
    <name evidence="11" type="ORF">C4520_07955</name>
</gene>
<dbReference type="InterPro" id="IPR012162">
    <property type="entry name" value="PNPase"/>
</dbReference>
<dbReference type="SUPFAM" id="SSF54211">
    <property type="entry name" value="Ribosomal protein S5 domain 2-like"/>
    <property type="match status" value="2"/>
</dbReference>
<dbReference type="CDD" id="cd11363">
    <property type="entry name" value="RNase_PH_PNPase_1"/>
    <property type="match status" value="1"/>
</dbReference>
<evidence type="ECO:0000256" key="9">
    <source>
        <dbReference type="HAMAP-Rule" id="MF_01595"/>
    </source>
</evidence>
<evidence type="ECO:0000256" key="8">
    <source>
        <dbReference type="ARBA" id="ARBA00022884"/>
    </source>
</evidence>
<keyword evidence="8 9" id="KW-0694">RNA-binding</keyword>
<dbReference type="FunFam" id="2.40.50.140:FF:000023">
    <property type="entry name" value="Polyribonucleotide nucleotidyltransferase"/>
    <property type="match status" value="1"/>
</dbReference>
<evidence type="ECO:0000256" key="5">
    <source>
        <dbReference type="ARBA" id="ARBA00022695"/>
    </source>
</evidence>
<dbReference type="SUPFAM" id="SSF50249">
    <property type="entry name" value="Nucleic acid-binding proteins"/>
    <property type="match status" value="1"/>
</dbReference>
<dbReference type="FunFam" id="3.30.1370.10:FF:000001">
    <property type="entry name" value="Polyribonucleotide nucleotidyltransferase"/>
    <property type="match status" value="1"/>
</dbReference>
<comment type="catalytic activity">
    <reaction evidence="9">
        <text>RNA(n+1) + phosphate = RNA(n) + a ribonucleoside 5'-diphosphate</text>
        <dbReference type="Rhea" id="RHEA:22096"/>
        <dbReference type="Rhea" id="RHEA-COMP:14527"/>
        <dbReference type="Rhea" id="RHEA-COMP:17342"/>
        <dbReference type="ChEBI" id="CHEBI:43474"/>
        <dbReference type="ChEBI" id="CHEBI:57930"/>
        <dbReference type="ChEBI" id="CHEBI:140395"/>
        <dbReference type="EC" id="2.7.7.8"/>
    </reaction>
</comment>
<organism evidence="11 12">
    <name type="scientific">Abyssobacteria bacterium (strain SURF_5)</name>
    <dbReference type="NCBI Taxonomy" id="2093360"/>
    <lineage>
        <taxon>Bacteria</taxon>
        <taxon>Pseudomonadati</taxon>
        <taxon>Candidatus Hydrogenedentota</taxon>
        <taxon>Candidatus Abyssobacteria</taxon>
    </lineage>
</organism>